<evidence type="ECO:0000313" key="9">
    <source>
        <dbReference type="Proteomes" id="UP000193577"/>
    </source>
</evidence>
<sequence length="465" mass="48620">MVVIGAGSAGSVVAARLAADPSCAVTVIETGTHPPAGTRSAARLPLGERSTVVQRYPSRLTAAPPRWTQLVRGCTVGGSGAVNGGYFCRAMPADFDTGWPPGWAWPQALEHFRALEDDRDFAGPAHGHDGPIVVARSSDFVGATEAFVAAARHAGFRWIPDLNDAGHDLPDGVGAVPLNILQGNRSDPGTAFLQPVAGQPNVTVMTETTAVRLQIAAGRVVGVDIVGPDGPSTIYADRIVLCAGAIGTAQLLMLSGIGDEGLLGRLGIPLVQPLPVGLNCVDHPEWLFAVEWPAVSGHPPLEVVLTTADGLEIRPYTTGFRSMVGESTGGQDDPVHIGVALMRPRRRVLVTLDSADPSIAPRIEQDYDREPADVADLERGALLVDELVGAAGSSPVWATSQHLCGSAPMGQVIDERCRVHGVDGLWVIDGAALPVIPRRGPHATIAMLAHRAAEFVGDGSAQRTR</sequence>
<dbReference type="SUPFAM" id="SSF51905">
    <property type="entry name" value="FAD/NAD(P)-binding domain"/>
    <property type="match status" value="1"/>
</dbReference>
<protein>
    <submittedName>
        <fullName evidence="8">Mycofactocin system GMC family oxidoreductase MftG</fullName>
    </submittedName>
</protein>
<keyword evidence="9" id="KW-1185">Reference proteome</keyword>
<dbReference type="PIRSF" id="PIRSF000137">
    <property type="entry name" value="Alcohol_oxidase"/>
    <property type="match status" value="1"/>
</dbReference>
<feature type="domain" description="Glucose-methanol-choline oxidoreductase N-terminal" evidence="7">
    <location>
        <begin position="73"/>
        <end position="96"/>
    </location>
</feature>
<dbReference type="Gene3D" id="3.50.50.60">
    <property type="entry name" value="FAD/NAD(P)-binding domain"/>
    <property type="match status" value="2"/>
</dbReference>
<evidence type="ECO:0000259" key="7">
    <source>
        <dbReference type="PROSITE" id="PS00623"/>
    </source>
</evidence>
<evidence type="ECO:0000256" key="3">
    <source>
        <dbReference type="ARBA" id="ARBA00022630"/>
    </source>
</evidence>
<dbReference type="InterPro" id="IPR036188">
    <property type="entry name" value="FAD/NAD-bd_sf"/>
</dbReference>
<dbReference type="GO" id="GO:0050660">
    <property type="term" value="F:flavin adenine dinucleotide binding"/>
    <property type="evidence" value="ECO:0007669"/>
    <property type="project" value="InterPro"/>
</dbReference>
<proteinExistence type="inferred from homology"/>
<dbReference type="Proteomes" id="UP000193577">
    <property type="component" value="Unassembled WGS sequence"/>
</dbReference>
<evidence type="ECO:0000256" key="6">
    <source>
        <dbReference type="RuleBase" id="RU003968"/>
    </source>
</evidence>
<dbReference type="InterPro" id="IPR000172">
    <property type="entry name" value="GMC_OxRdtase_N"/>
</dbReference>
<dbReference type="PANTHER" id="PTHR11552:SF147">
    <property type="entry name" value="CHOLINE DEHYDROGENASE, MITOCHONDRIAL"/>
    <property type="match status" value="1"/>
</dbReference>
<evidence type="ECO:0000256" key="5">
    <source>
        <dbReference type="PIRSR" id="PIRSR000137-2"/>
    </source>
</evidence>
<comment type="caution">
    <text evidence="8">The sequence shown here is derived from an EMBL/GenBank/DDBJ whole genome shotgun (WGS) entry which is preliminary data.</text>
</comment>
<reference evidence="8 9" key="1">
    <citation type="submission" date="2017-04" db="EMBL/GenBank/DDBJ databases">
        <title>The new phylogeny of genus Mycobacterium.</title>
        <authorList>
            <person name="Tortoli E."/>
            <person name="Trovato A."/>
            <person name="Cirillo D.M."/>
        </authorList>
    </citation>
    <scope>NUCLEOTIDE SEQUENCE [LARGE SCALE GENOMIC DNA]</scope>
    <source>
        <strain evidence="8 9">KCTC 19819</strain>
    </source>
</reference>
<keyword evidence="3 6" id="KW-0285">Flavoprotein</keyword>
<keyword evidence="4 5" id="KW-0274">FAD</keyword>
<dbReference type="GO" id="GO:0016614">
    <property type="term" value="F:oxidoreductase activity, acting on CH-OH group of donors"/>
    <property type="evidence" value="ECO:0007669"/>
    <property type="project" value="InterPro"/>
</dbReference>
<gene>
    <name evidence="8" type="ORF">B8W67_01615</name>
</gene>
<evidence type="ECO:0000313" key="8">
    <source>
        <dbReference type="EMBL" id="OSC35790.1"/>
    </source>
</evidence>
<dbReference type="AlphaFoldDB" id="A0AA91ST71"/>
<comment type="similarity">
    <text evidence="2 6">Belongs to the GMC oxidoreductase family.</text>
</comment>
<comment type="cofactor">
    <cofactor evidence="1 5">
        <name>FAD</name>
        <dbReference type="ChEBI" id="CHEBI:57692"/>
    </cofactor>
</comment>
<dbReference type="PROSITE" id="PS00623">
    <property type="entry name" value="GMC_OXRED_1"/>
    <property type="match status" value="1"/>
</dbReference>
<dbReference type="InterPro" id="IPR012132">
    <property type="entry name" value="GMC_OxRdtase"/>
</dbReference>
<dbReference type="Gene3D" id="3.30.410.40">
    <property type="match status" value="1"/>
</dbReference>
<dbReference type="EMBL" id="NCXO01000002">
    <property type="protein sequence ID" value="OSC35790.1"/>
    <property type="molecule type" value="Genomic_DNA"/>
</dbReference>
<dbReference type="InterPro" id="IPR023978">
    <property type="entry name" value="GMC_oxidoreductase_bact"/>
</dbReference>
<dbReference type="PANTHER" id="PTHR11552">
    <property type="entry name" value="GLUCOSE-METHANOL-CHOLINE GMC OXIDOREDUCTASE"/>
    <property type="match status" value="1"/>
</dbReference>
<dbReference type="SUPFAM" id="SSF54373">
    <property type="entry name" value="FAD-linked reductases, C-terminal domain"/>
    <property type="match status" value="1"/>
</dbReference>
<evidence type="ECO:0000256" key="2">
    <source>
        <dbReference type="ARBA" id="ARBA00010790"/>
    </source>
</evidence>
<accession>A0AA91ST71</accession>
<feature type="binding site" evidence="5">
    <location>
        <position position="430"/>
    </location>
    <ligand>
        <name>FAD</name>
        <dbReference type="ChEBI" id="CHEBI:57692"/>
    </ligand>
</feature>
<dbReference type="Pfam" id="PF00732">
    <property type="entry name" value="GMC_oxred_N"/>
    <property type="match status" value="1"/>
</dbReference>
<name>A0AA91ST71_9MYCO</name>
<organism evidence="8 9">
    <name type="scientific">Mycolicibacillus koreensis</name>
    <dbReference type="NCBI Taxonomy" id="1069220"/>
    <lineage>
        <taxon>Bacteria</taxon>
        <taxon>Bacillati</taxon>
        <taxon>Actinomycetota</taxon>
        <taxon>Actinomycetes</taxon>
        <taxon>Mycobacteriales</taxon>
        <taxon>Mycobacteriaceae</taxon>
        <taxon>Mycolicibacillus</taxon>
    </lineage>
</organism>
<dbReference type="InterPro" id="IPR007867">
    <property type="entry name" value="GMC_OxRtase_C"/>
</dbReference>
<dbReference type="Pfam" id="PF05199">
    <property type="entry name" value="GMC_oxred_C"/>
    <property type="match status" value="1"/>
</dbReference>
<evidence type="ECO:0000256" key="4">
    <source>
        <dbReference type="ARBA" id="ARBA00022827"/>
    </source>
</evidence>
<evidence type="ECO:0000256" key="1">
    <source>
        <dbReference type="ARBA" id="ARBA00001974"/>
    </source>
</evidence>
<dbReference type="NCBIfam" id="TIGR03970">
    <property type="entry name" value="Rv0697"/>
    <property type="match status" value="1"/>
</dbReference>